<name>A0ABN8IZ52_9NEOP</name>
<protein>
    <recommendedName>
        <fullName evidence="3">Secreted protein</fullName>
    </recommendedName>
</protein>
<evidence type="ECO:0000313" key="1">
    <source>
        <dbReference type="EMBL" id="CAH2068624.1"/>
    </source>
</evidence>
<dbReference type="EMBL" id="OW152817">
    <property type="protein sequence ID" value="CAH2068624.1"/>
    <property type="molecule type" value="Genomic_DNA"/>
</dbReference>
<dbReference type="Proteomes" id="UP000837857">
    <property type="component" value="Chromosome 5"/>
</dbReference>
<sequence length="97" mass="10895">MAFVAVFAAWRAAWRYLRNTRALHNAATAASTPQFSLHVTPVSHFRGCYEHVSSATGQRKYAERVNGLANYFKPPQQVFDAPNVNLTIKQTTHTNCD</sequence>
<organism evidence="1 2">
    <name type="scientific">Iphiclides podalirius</name>
    <name type="common">scarce swallowtail</name>
    <dbReference type="NCBI Taxonomy" id="110791"/>
    <lineage>
        <taxon>Eukaryota</taxon>
        <taxon>Metazoa</taxon>
        <taxon>Ecdysozoa</taxon>
        <taxon>Arthropoda</taxon>
        <taxon>Hexapoda</taxon>
        <taxon>Insecta</taxon>
        <taxon>Pterygota</taxon>
        <taxon>Neoptera</taxon>
        <taxon>Endopterygota</taxon>
        <taxon>Lepidoptera</taxon>
        <taxon>Glossata</taxon>
        <taxon>Ditrysia</taxon>
        <taxon>Papilionoidea</taxon>
        <taxon>Papilionidae</taxon>
        <taxon>Papilioninae</taxon>
        <taxon>Iphiclides</taxon>
    </lineage>
</organism>
<accession>A0ABN8IZ52</accession>
<feature type="non-terminal residue" evidence="1">
    <location>
        <position position="97"/>
    </location>
</feature>
<gene>
    <name evidence="1" type="ORF">IPOD504_LOCUS14458</name>
</gene>
<evidence type="ECO:0000313" key="2">
    <source>
        <dbReference type="Proteomes" id="UP000837857"/>
    </source>
</evidence>
<keyword evidence="2" id="KW-1185">Reference proteome</keyword>
<proteinExistence type="predicted"/>
<reference evidence="1" key="1">
    <citation type="submission" date="2022-03" db="EMBL/GenBank/DDBJ databases">
        <authorList>
            <person name="Martin H S."/>
        </authorList>
    </citation>
    <scope>NUCLEOTIDE SEQUENCE</scope>
</reference>
<evidence type="ECO:0008006" key="3">
    <source>
        <dbReference type="Google" id="ProtNLM"/>
    </source>
</evidence>